<comment type="caution">
    <text evidence="2">The sequence shown here is derived from an EMBL/GenBank/DDBJ whole genome shotgun (WGS) entry which is preliminary data.</text>
</comment>
<evidence type="ECO:0000313" key="2">
    <source>
        <dbReference type="EMBL" id="KAA6319041.1"/>
    </source>
</evidence>
<feature type="transmembrane region" description="Helical" evidence="1">
    <location>
        <begin position="124"/>
        <end position="153"/>
    </location>
</feature>
<accession>A0A5J4QE10</accession>
<keyword evidence="1" id="KW-0812">Transmembrane</keyword>
<protein>
    <submittedName>
        <fullName evidence="2">Uncharacterized protein</fullName>
    </submittedName>
</protein>
<gene>
    <name evidence="2" type="ORF">EZS27_031023</name>
</gene>
<sequence>MGNFSIIGNLVRRSVRVNYDSVNFSIPASFSGINNGRSQLNGYFVDIYLLSPYRSFTVLKPVPGMLPQFSAKGFVLRDELMDAFVGNHGYIVQCWLAENLLGRPLFVCKSVPDMPFHSMGELTVALVTLFAYVTEFLYFLCRIATFIFIANYFSVNTAH</sequence>
<proteinExistence type="predicted"/>
<keyword evidence="1" id="KW-0472">Membrane</keyword>
<reference evidence="2" key="1">
    <citation type="submission" date="2019-03" db="EMBL/GenBank/DDBJ databases">
        <title>Single cell metagenomics reveals metabolic interactions within the superorganism composed of flagellate Streblomastix strix and complex community of Bacteroidetes bacteria on its surface.</title>
        <authorList>
            <person name="Treitli S.C."/>
            <person name="Kolisko M."/>
            <person name="Husnik F."/>
            <person name="Keeling P."/>
            <person name="Hampl V."/>
        </authorList>
    </citation>
    <scope>NUCLEOTIDE SEQUENCE</scope>
    <source>
        <strain evidence="2">STM</strain>
    </source>
</reference>
<dbReference type="EMBL" id="SNRY01004011">
    <property type="protein sequence ID" value="KAA6319041.1"/>
    <property type="molecule type" value="Genomic_DNA"/>
</dbReference>
<dbReference type="AlphaFoldDB" id="A0A5J4QE10"/>
<keyword evidence="1" id="KW-1133">Transmembrane helix</keyword>
<name>A0A5J4QE10_9ZZZZ</name>
<organism evidence="2">
    <name type="scientific">termite gut metagenome</name>
    <dbReference type="NCBI Taxonomy" id="433724"/>
    <lineage>
        <taxon>unclassified sequences</taxon>
        <taxon>metagenomes</taxon>
        <taxon>organismal metagenomes</taxon>
    </lineage>
</organism>
<evidence type="ECO:0000256" key="1">
    <source>
        <dbReference type="SAM" id="Phobius"/>
    </source>
</evidence>